<feature type="transmembrane region" description="Helical" evidence="7">
    <location>
        <begin position="167"/>
        <end position="190"/>
    </location>
</feature>
<evidence type="ECO:0000256" key="3">
    <source>
        <dbReference type="ARBA" id="ARBA00022475"/>
    </source>
</evidence>
<keyword evidence="10" id="KW-1185">Reference proteome</keyword>
<feature type="transmembrane region" description="Helical" evidence="7">
    <location>
        <begin position="211"/>
        <end position="236"/>
    </location>
</feature>
<protein>
    <submittedName>
        <fullName evidence="9">MFS transporter</fullName>
    </submittedName>
</protein>
<evidence type="ECO:0000313" key="10">
    <source>
        <dbReference type="Proteomes" id="UP000444960"/>
    </source>
</evidence>
<proteinExistence type="predicted"/>
<keyword evidence="3" id="KW-1003">Cell membrane</keyword>
<keyword evidence="4 7" id="KW-0812">Transmembrane</keyword>
<feature type="transmembrane region" description="Helical" evidence="7">
    <location>
        <begin position="75"/>
        <end position="92"/>
    </location>
</feature>
<dbReference type="AlphaFoldDB" id="A0A7I9VBF0"/>
<accession>A0A7I9VBF0</accession>
<feature type="transmembrane region" description="Helical" evidence="7">
    <location>
        <begin position="38"/>
        <end position="63"/>
    </location>
</feature>
<dbReference type="SUPFAM" id="SSF103473">
    <property type="entry name" value="MFS general substrate transporter"/>
    <property type="match status" value="1"/>
</dbReference>
<keyword evidence="6 7" id="KW-0472">Membrane</keyword>
<reference evidence="10" key="1">
    <citation type="submission" date="2019-06" db="EMBL/GenBank/DDBJ databases">
        <title>Gordonia isolated from sludge of a wastewater treatment plant.</title>
        <authorList>
            <person name="Tamura T."/>
            <person name="Aoyama K."/>
            <person name="Kang Y."/>
            <person name="Saito S."/>
            <person name="Akiyama N."/>
            <person name="Yazawa K."/>
            <person name="Gonoi T."/>
            <person name="Mikami Y."/>
        </authorList>
    </citation>
    <scope>NUCLEOTIDE SEQUENCE [LARGE SCALE GENOMIC DNA]</scope>
    <source>
        <strain evidence="10">NBRC 107696</strain>
    </source>
</reference>
<evidence type="ECO:0000256" key="2">
    <source>
        <dbReference type="ARBA" id="ARBA00022448"/>
    </source>
</evidence>
<feature type="transmembrane region" description="Helical" evidence="7">
    <location>
        <begin position="302"/>
        <end position="327"/>
    </location>
</feature>
<dbReference type="RefSeq" id="WP_161896132.1">
    <property type="nucleotide sequence ID" value="NZ_BJOV01000005.1"/>
</dbReference>
<feature type="transmembrane region" description="Helical" evidence="7">
    <location>
        <begin position="242"/>
        <end position="262"/>
    </location>
</feature>
<dbReference type="InterPro" id="IPR036259">
    <property type="entry name" value="MFS_trans_sf"/>
</dbReference>
<dbReference type="GO" id="GO:0005886">
    <property type="term" value="C:plasma membrane"/>
    <property type="evidence" value="ECO:0007669"/>
    <property type="project" value="UniProtKB-SubCell"/>
</dbReference>
<dbReference type="Gene3D" id="1.20.1250.20">
    <property type="entry name" value="MFS general substrate transporter like domains"/>
    <property type="match status" value="1"/>
</dbReference>
<evidence type="ECO:0000259" key="8">
    <source>
        <dbReference type="PROSITE" id="PS50850"/>
    </source>
</evidence>
<feature type="transmembrane region" description="Helical" evidence="7">
    <location>
        <begin position="367"/>
        <end position="387"/>
    </location>
</feature>
<dbReference type="PANTHER" id="PTHR23517:SF13">
    <property type="entry name" value="MAJOR FACILITATOR SUPERFAMILY MFS_1"/>
    <property type="match status" value="1"/>
</dbReference>
<dbReference type="InterPro" id="IPR050171">
    <property type="entry name" value="MFS_Transporters"/>
</dbReference>
<name>A0A7I9VBF0_9ACTN</name>
<dbReference type="OrthoDB" id="3177957at2"/>
<dbReference type="InterPro" id="IPR020846">
    <property type="entry name" value="MFS_dom"/>
</dbReference>
<evidence type="ECO:0000256" key="6">
    <source>
        <dbReference type="ARBA" id="ARBA00023136"/>
    </source>
</evidence>
<dbReference type="InterPro" id="IPR011701">
    <property type="entry name" value="MFS"/>
</dbReference>
<evidence type="ECO:0000256" key="1">
    <source>
        <dbReference type="ARBA" id="ARBA00004651"/>
    </source>
</evidence>
<dbReference type="GO" id="GO:0022857">
    <property type="term" value="F:transmembrane transporter activity"/>
    <property type="evidence" value="ECO:0007669"/>
    <property type="project" value="InterPro"/>
</dbReference>
<evidence type="ECO:0000256" key="5">
    <source>
        <dbReference type="ARBA" id="ARBA00022989"/>
    </source>
</evidence>
<feature type="domain" description="Major facilitator superfamily (MFS) profile" evidence="8">
    <location>
        <begin position="9"/>
        <end position="390"/>
    </location>
</feature>
<feature type="transmembrane region" description="Helical" evidence="7">
    <location>
        <begin position="98"/>
        <end position="122"/>
    </location>
</feature>
<evidence type="ECO:0000256" key="4">
    <source>
        <dbReference type="ARBA" id="ARBA00022692"/>
    </source>
</evidence>
<dbReference type="Proteomes" id="UP000444960">
    <property type="component" value="Unassembled WGS sequence"/>
</dbReference>
<keyword evidence="5 7" id="KW-1133">Transmembrane helix</keyword>
<comment type="caution">
    <text evidence="9">The sequence shown here is derived from an EMBL/GenBank/DDBJ whole genome shotgun (WGS) entry which is preliminary data.</text>
</comment>
<evidence type="ECO:0000313" key="9">
    <source>
        <dbReference type="EMBL" id="GEE02461.1"/>
    </source>
</evidence>
<feature type="transmembrane region" description="Helical" evidence="7">
    <location>
        <begin position="339"/>
        <end position="361"/>
    </location>
</feature>
<organism evidence="9 10">
    <name type="scientific">Gordonia spumicola</name>
    <dbReference type="NCBI Taxonomy" id="589161"/>
    <lineage>
        <taxon>Bacteria</taxon>
        <taxon>Bacillati</taxon>
        <taxon>Actinomycetota</taxon>
        <taxon>Actinomycetes</taxon>
        <taxon>Mycobacteriales</taxon>
        <taxon>Gordoniaceae</taxon>
        <taxon>Gordonia</taxon>
    </lineage>
</organism>
<sequence>MISSNSRGAVVATASALLVTMAGTTVPTPLYSIYAGRLGFTGLTVTLLFAVYAIGVVAALTAFGRLSDEIGRKPVLLAALACAGASAVLFLLPQSLPMLFAARIVSGLGAGLMSGAATAAIVDLFPAERRAVGGALAVGVNTGGLAAGTLFAGIVADLSSAPLVVPFAVHLGVCVLAFCAVWRFAPAPAVAGPLRIRPRKLRVPSSIRGAFVRAVLAGGSAFAVAGVLTAVSALFLVQHIGMSSHALAGFVVCLVFAGMAVGQIAARRFAPRRAMAVGCGGLAVGAVILGVALGAVSLTALILAAVVSGVSGGLCVNAGLATTVEVVEPARRGEVSSSYFAGLYLMLAVPAIGVGALSTGVGLRTSGLVFACVVALVSAAIGLVEAVGVKRSSSVFEAVG</sequence>
<dbReference type="PROSITE" id="PS50850">
    <property type="entry name" value="MFS"/>
    <property type="match status" value="1"/>
</dbReference>
<feature type="transmembrane region" description="Helical" evidence="7">
    <location>
        <begin position="274"/>
        <end position="296"/>
    </location>
</feature>
<keyword evidence="2" id="KW-0813">Transport</keyword>
<evidence type="ECO:0000256" key="7">
    <source>
        <dbReference type="SAM" id="Phobius"/>
    </source>
</evidence>
<dbReference type="Pfam" id="PF07690">
    <property type="entry name" value="MFS_1"/>
    <property type="match status" value="1"/>
</dbReference>
<comment type="subcellular location">
    <subcellularLocation>
        <location evidence="1">Cell membrane</location>
        <topology evidence="1">Multi-pass membrane protein</topology>
    </subcellularLocation>
</comment>
<feature type="transmembrane region" description="Helical" evidence="7">
    <location>
        <begin position="134"/>
        <end position="155"/>
    </location>
</feature>
<gene>
    <name evidence="9" type="ORF">nbrc107696_29070</name>
</gene>
<dbReference type="PANTHER" id="PTHR23517">
    <property type="entry name" value="RESISTANCE PROTEIN MDTM, PUTATIVE-RELATED-RELATED"/>
    <property type="match status" value="1"/>
</dbReference>
<dbReference type="EMBL" id="BJOV01000005">
    <property type="protein sequence ID" value="GEE02461.1"/>
    <property type="molecule type" value="Genomic_DNA"/>
</dbReference>